<accession>A0ABY4M6X9</accession>
<dbReference type="Proteomes" id="UP000830115">
    <property type="component" value="Chromosome"/>
</dbReference>
<feature type="region of interest" description="Disordered" evidence="1">
    <location>
        <begin position="164"/>
        <end position="196"/>
    </location>
</feature>
<evidence type="ECO:0000313" key="3">
    <source>
        <dbReference type="EMBL" id="UQA91991.1"/>
    </source>
</evidence>
<protein>
    <submittedName>
        <fullName evidence="3">Carboxymuconolactone decarboxylase family protein</fullName>
    </submittedName>
</protein>
<proteinExistence type="predicted"/>
<evidence type="ECO:0000256" key="1">
    <source>
        <dbReference type="SAM" id="MobiDB-lite"/>
    </source>
</evidence>
<evidence type="ECO:0000259" key="2">
    <source>
        <dbReference type="Pfam" id="PF02627"/>
    </source>
</evidence>
<sequence length="196" mass="21235">MARITLRDPATMTPRERELYDLFPINLVRAMLVADPDVTEAFLRQGNALQNSALSPPLRELTILRVAALTGCDYERHHHEPRAKQVGASDKDIVAATTGDLSALDPTQAALLRYAEECVTKRKASVESFEAARAALGDNGVAIATMLIGHYVLNAIFAESLEVDTDQQPPDWSSADKKDQSPAGEAAPGRRVNPSS</sequence>
<dbReference type="EMBL" id="CP086322">
    <property type="protein sequence ID" value="UQA91991.1"/>
    <property type="molecule type" value="Genomic_DNA"/>
</dbReference>
<keyword evidence="4" id="KW-1185">Reference proteome</keyword>
<dbReference type="SUPFAM" id="SSF69118">
    <property type="entry name" value="AhpD-like"/>
    <property type="match status" value="1"/>
</dbReference>
<dbReference type="Gene3D" id="1.20.1290.10">
    <property type="entry name" value="AhpD-like"/>
    <property type="match status" value="1"/>
</dbReference>
<dbReference type="Pfam" id="PF02627">
    <property type="entry name" value="CMD"/>
    <property type="match status" value="1"/>
</dbReference>
<dbReference type="PANTHER" id="PTHR34846">
    <property type="entry name" value="4-CARBOXYMUCONOLACTONE DECARBOXYLASE FAMILY PROTEIN (AFU_ORTHOLOGUE AFUA_6G11590)"/>
    <property type="match status" value="1"/>
</dbReference>
<evidence type="ECO:0000313" key="4">
    <source>
        <dbReference type="Proteomes" id="UP000830115"/>
    </source>
</evidence>
<gene>
    <name evidence="3" type="ORF">K9S39_09140</name>
</gene>
<dbReference type="InterPro" id="IPR003779">
    <property type="entry name" value="CMD-like"/>
</dbReference>
<organism evidence="3 4">
    <name type="scientific">Streptomyces halobius</name>
    <dbReference type="NCBI Taxonomy" id="2879846"/>
    <lineage>
        <taxon>Bacteria</taxon>
        <taxon>Bacillati</taxon>
        <taxon>Actinomycetota</taxon>
        <taxon>Actinomycetes</taxon>
        <taxon>Kitasatosporales</taxon>
        <taxon>Streptomycetaceae</taxon>
        <taxon>Streptomyces</taxon>
    </lineage>
</organism>
<reference evidence="3" key="1">
    <citation type="submission" date="2021-10" db="EMBL/GenBank/DDBJ databases">
        <title>Streptomyces nigrumlapis sp.nov.,an antimicrobial producing actinobacterium isolated from Black Gobi rocks.</title>
        <authorList>
            <person name="Wen Y."/>
            <person name="Zhang W."/>
            <person name="Liu X.G."/>
        </authorList>
    </citation>
    <scope>NUCLEOTIDE SEQUENCE</scope>
    <source>
        <strain evidence="3">ST13-2-2</strain>
    </source>
</reference>
<dbReference type="InterPro" id="IPR029032">
    <property type="entry name" value="AhpD-like"/>
</dbReference>
<feature type="domain" description="Carboxymuconolactone decarboxylase-like" evidence="2">
    <location>
        <begin position="36"/>
        <end position="117"/>
    </location>
</feature>
<dbReference type="RefSeq" id="WP_248862806.1">
    <property type="nucleotide sequence ID" value="NZ_CP086322.1"/>
</dbReference>
<name>A0ABY4M6X9_9ACTN</name>
<dbReference type="PANTHER" id="PTHR34846:SF11">
    <property type="entry name" value="4-CARBOXYMUCONOLACTONE DECARBOXYLASE FAMILY PROTEIN (AFU_ORTHOLOGUE AFUA_6G11590)"/>
    <property type="match status" value="1"/>
</dbReference>